<evidence type="ECO:0000313" key="2">
    <source>
        <dbReference type="EMBL" id="GGI54933.1"/>
    </source>
</evidence>
<organism evidence="2 3">
    <name type="scientific">Oxalicibacterium solurbis</name>
    <dbReference type="NCBI Taxonomy" id="69280"/>
    <lineage>
        <taxon>Bacteria</taxon>
        <taxon>Pseudomonadati</taxon>
        <taxon>Pseudomonadota</taxon>
        <taxon>Betaproteobacteria</taxon>
        <taxon>Burkholderiales</taxon>
        <taxon>Oxalobacteraceae</taxon>
        <taxon>Oxalicibacterium</taxon>
    </lineage>
</organism>
<dbReference type="RefSeq" id="WP_188421523.1">
    <property type="nucleotide sequence ID" value="NZ_BMDP01000003.1"/>
</dbReference>
<keyword evidence="3" id="KW-1185">Reference proteome</keyword>
<dbReference type="InterPro" id="IPR014558">
    <property type="entry name" value="UCP029720"/>
</dbReference>
<reference evidence="2" key="1">
    <citation type="journal article" date="2014" name="Int. J. Syst. Evol. Microbiol.">
        <title>Complete genome sequence of Corynebacterium casei LMG S-19264T (=DSM 44701T), isolated from a smear-ripened cheese.</title>
        <authorList>
            <consortium name="US DOE Joint Genome Institute (JGI-PGF)"/>
            <person name="Walter F."/>
            <person name="Albersmeier A."/>
            <person name="Kalinowski J."/>
            <person name="Ruckert C."/>
        </authorList>
    </citation>
    <scope>NUCLEOTIDE SEQUENCE</scope>
    <source>
        <strain evidence="2">CCM 7664</strain>
    </source>
</reference>
<dbReference type="AlphaFoldDB" id="A0A8J3F9R8"/>
<comment type="caution">
    <text evidence="2">The sequence shown here is derived from an EMBL/GenBank/DDBJ whole genome shotgun (WGS) entry which is preliminary data.</text>
</comment>
<dbReference type="PIRSF" id="PIRSF029720">
    <property type="entry name" value="UCP029720"/>
    <property type="match status" value="1"/>
</dbReference>
<name>A0A8J3F9R8_9BURK</name>
<dbReference type="Proteomes" id="UP000627205">
    <property type="component" value="Unassembled WGS sequence"/>
</dbReference>
<reference evidence="2" key="2">
    <citation type="submission" date="2020-09" db="EMBL/GenBank/DDBJ databases">
        <authorList>
            <person name="Sun Q."/>
            <person name="Sedlacek I."/>
        </authorList>
    </citation>
    <scope>NUCLEOTIDE SEQUENCE</scope>
    <source>
        <strain evidence="2">CCM 7664</strain>
    </source>
</reference>
<dbReference type="GO" id="GO:0043448">
    <property type="term" value="P:alkane catabolic process"/>
    <property type="evidence" value="ECO:0007669"/>
    <property type="project" value="TreeGrafter"/>
</dbReference>
<evidence type="ECO:0000313" key="3">
    <source>
        <dbReference type="Proteomes" id="UP000627205"/>
    </source>
</evidence>
<dbReference type="InterPro" id="IPR005297">
    <property type="entry name" value="Lipoprotein_repeat"/>
</dbReference>
<dbReference type="Pfam" id="PF03640">
    <property type="entry name" value="Lipoprotein_15"/>
    <property type="match status" value="2"/>
</dbReference>
<accession>A0A8J3F9R8</accession>
<dbReference type="EMBL" id="BMDP01000003">
    <property type="protein sequence ID" value="GGI54933.1"/>
    <property type="molecule type" value="Genomic_DNA"/>
</dbReference>
<sequence length="125" mass="13186">MKIFRLLLSTVAALAFSATAFAQDVPVKKADDGILVTSEGMTLYTFDKDVANSGKSVCNGGCATAWPPLSAAGATIAAPYSVVKRDDGSAQLAYKGKPLYLFASDKKAGDRNGDNVKNVWHVIKD</sequence>
<dbReference type="PANTHER" id="PTHR39335:SF1">
    <property type="entry name" value="BLL4220 PROTEIN"/>
    <property type="match status" value="1"/>
</dbReference>
<gene>
    <name evidence="2" type="ORF">GCM10011430_21070</name>
</gene>
<proteinExistence type="predicted"/>
<feature type="signal peptide" evidence="1">
    <location>
        <begin position="1"/>
        <end position="22"/>
    </location>
</feature>
<keyword evidence="1" id="KW-0732">Signal</keyword>
<evidence type="ECO:0008006" key="4">
    <source>
        <dbReference type="Google" id="ProtNLM"/>
    </source>
</evidence>
<evidence type="ECO:0000256" key="1">
    <source>
        <dbReference type="SAM" id="SignalP"/>
    </source>
</evidence>
<protein>
    <recommendedName>
        <fullName evidence="4">Lipoprotein with Yx(FWY)xxD motif</fullName>
    </recommendedName>
</protein>
<dbReference type="PANTHER" id="PTHR39335">
    <property type="entry name" value="BLL4220 PROTEIN"/>
    <property type="match status" value="1"/>
</dbReference>
<feature type="chain" id="PRO_5035259446" description="Lipoprotein with Yx(FWY)xxD motif" evidence="1">
    <location>
        <begin position="23"/>
        <end position="125"/>
    </location>
</feature>